<dbReference type="EMBL" id="BONE01000034">
    <property type="protein sequence ID" value="GIF74761.1"/>
    <property type="molecule type" value="Genomic_DNA"/>
</dbReference>
<dbReference type="Pfam" id="PF08044">
    <property type="entry name" value="DUF1707"/>
    <property type="match status" value="1"/>
</dbReference>
<gene>
    <name evidence="4" type="ORF">Asi02nite_42790</name>
</gene>
<feature type="domain" description="DUF1707" evidence="2">
    <location>
        <begin position="7"/>
        <end position="58"/>
    </location>
</feature>
<feature type="transmembrane region" description="Helical" evidence="1">
    <location>
        <begin position="110"/>
        <end position="129"/>
    </location>
</feature>
<evidence type="ECO:0000313" key="4">
    <source>
        <dbReference type="EMBL" id="GIF74761.1"/>
    </source>
</evidence>
<keyword evidence="1" id="KW-0472">Membrane</keyword>
<dbReference type="InterPro" id="IPR025698">
    <property type="entry name" value="2TM_dom"/>
</dbReference>
<dbReference type="Proteomes" id="UP000604117">
    <property type="component" value="Unassembled WGS sequence"/>
</dbReference>
<name>A0ABQ4CTZ6_9ACTN</name>
<evidence type="ECO:0008006" key="6">
    <source>
        <dbReference type="Google" id="ProtNLM"/>
    </source>
</evidence>
<keyword evidence="5" id="KW-1185">Reference proteome</keyword>
<dbReference type="InterPro" id="IPR012551">
    <property type="entry name" value="DUF1707_SHOCT-like"/>
</dbReference>
<proteinExistence type="predicted"/>
<dbReference type="Pfam" id="PF13239">
    <property type="entry name" value="2TM"/>
    <property type="match status" value="1"/>
</dbReference>
<keyword evidence="1" id="KW-1133">Transmembrane helix</keyword>
<organism evidence="4 5">
    <name type="scientific">Asanoa siamensis</name>
    <dbReference type="NCBI Taxonomy" id="926357"/>
    <lineage>
        <taxon>Bacteria</taxon>
        <taxon>Bacillati</taxon>
        <taxon>Actinomycetota</taxon>
        <taxon>Actinomycetes</taxon>
        <taxon>Micromonosporales</taxon>
        <taxon>Micromonosporaceae</taxon>
        <taxon>Asanoa</taxon>
    </lineage>
</organism>
<reference evidence="4 5" key="1">
    <citation type="submission" date="2021-01" db="EMBL/GenBank/DDBJ databases">
        <title>Whole genome shotgun sequence of Asanoa siamensis NBRC 107932.</title>
        <authorList>
            <person name="Komaki H."/>
            <person name="Tamura T."/>
        </authorList>
    </citation>
    <scope>NUCLEOTIDE SEQUENCE [LARGE SCALE GENOMIC DNA]</scope>
    <source>
        <strain evidence="4 5">NBRC 107932</strain>
    </source>
</reference>
<evidence type="ECO:0000259" key="2">
    <source>
        <dbReference type="Pfam" id="PF08044"/>
    </source>
</evidence>
<feature type="domain" description="2TM" evidence="3">
    <location>
        <begin position="73"/>
        <end position="128"/>
    </location>
</feature>
<comment type="caution">
    <text evidence="4">The sequence shown here is derived from an EMBL/GenBank/DDBJ whole genome shotgun (WGS) entry which is preliminary data.</text>
</comment>
<sequence>MTKPHERVSTAEREAAAGLLADAAAAGYLTTDEFDHRVSVAYAAVTRADLDQVMAELPPEWIRSREKSRRRGERAIAQQAAARKHLAAYLAGSSLMFMIWLAVAVTTGAWYPWFLWPVLGWGFGVYHHTKPLRRAHQLRDGGPRSLGRGPAI</sequence>
<evidence type="ECO:0000259" key="3">
    <source>
        <dbReference type="Pfam" id="PF13239"/>
    </source>
</evidence>
<keyword evidence="1" id="KW-0812">Transmembrane</keyword>
<dbReference type="PANTHER" id="PTHR40763:SF5">
    <property type="entry name" value="MEMBRANE PROTEIN"/>
    <property type="match status" value="1"/>
</dbReference>
<dbReference type="PANTHER" id="PTHR40763">
    <property type="entry name" value="MEMBRANE PROTEIN-RELATED"/>
    <property type="match status" value="1"/>
</dbReference>
<evidence type="ECO:0000313" key="5">
    <source>
        <dbReference type="Proteomes" id="UP000604117"/>
    </source>
</evidence>
<dbReference type="RefSeq" id="WP_203715581.1">
    <property type="nucleotide sequence ID" value="NZ_BONE01000034.1"/>
</dbReference>
<accession>A0ABQ4CTZ6</accession>
<feature type="transmembrane region" description="Helical" evidence="1">
    <location>
        <begin position="86"/>
        <end position="104"/>
    </location>
</feature>
<evidence type="ECO:0000256" key="1">
    <source>
        <dbReference type="SAM" id="Phobius"/>
    </source>
</evidence>
<protein>
    <recommendedName>
        <fullName evidence="6">2TM domain-containing protein</fullName>
    </recommendedName>
</protein>